<organism evidence="1 2">
    <name type="scientific">Nicotiana tabacum</name>
    <name type="common">Common tobacco</name>
    <dbReference type="NCBI Taxonomy" id="4097"/>
    <lineage>
        <taxon>Eukaryota</taxon>
        <taxon>Viridiplantae</taxon>
        <taxon>Streptophyta</taxon>
        <taxon>Embryophyta</taxon>
        <taxon>Tracheophyta</taxon>
        <taxon>Spermatophyta</taxon>
        <taxon>Magnoliopsida</taxon>
        <taxon>eudicotyledons</taxon>
        <taxon>Gunneridae</taxon>
        <taxon>Pentapetalae</taxon>
        <taxon>asterids</taxon>
        <taxon>lamiids</taxon>
        <taxon>Solanales</taxon>
        <taxon>Solanaceae</taxon>
        <taxon>Nicotianoideae</taxon>
        <taxon>Nicotianeae</taxon>
        <taxon>Nicotiana</taxon>
    </lineage>
</organism>
<protein>
    <submittedName>
        <fullName evidence="2">Protein LNK2 isoform X1</fullName>
    </submittedName>
</protein>
<name>A0AC58TRP8_TOBAC</name>
<reference evidence="2" key="2">
    <citation type="submission" date="2025-08" db="UniProtKB">
        <authorList>
            <consortium name="RefSeq"/>
        </authorList>
    </citation>
    <scope>IDENTIFICATION</scope>
    <source>
        <tissue evidence="2">Leaf</tissue>
    </source>
</reference>
<sequence>MFDWNDEELTDIIWSDTGQSDDHTVPYPDRSEEEAPAYKDNIKKEWDVEASSFKPTDQKKPTTKTDLSDFKLDGSSKHDTGGATITAGYRGESSADLSLTNATKSNQDSLGAKASNNLTEVSKQECFRDERNRLDDDSRVFHHQSGGLEQGDFIDYGWANIGSFDDLDKIFSNSNPIFGDTSLPNTHDLWSSSKDVTSSSDKSVPLSIDSLSLALGSPRSPSERLEVKAEYRLDQEKSSTGDEENASDITSNVHLSTDARDHGGVKNMLLQNEKVAFSNGSTSSSFYKLFSCVQGNKQERILKGRFKLEQEGELAQLQELCGSVSPQVNTFGMPYVTNQPYLASELSQQSQLQGPECLQHKHFPGPLFASSTYGDMGNHYSPMPVWSQVHSGQASDQRVLSSYKASPGNSNHFSKSLDASSKPLMMTPQEKIEKLRRRQQLRAMLAIQKQQQQFSYQMLSPEQSAMQGGSVEENLSCIPSLDPTSPLEQGDSNTVCLAVEESSVEDTALYLLRDVISKLDLQIRLCIRDSLFRLAQSATQRQCGNDSCSSKKGGREVSINEINTNNRIARPPNVETETNPVDRIVAHLLFHNPSELTSKLAEIPKSSMSAMLKCERKAIGSQSFSSSFLHQNSVTDPITAHQGVKTSTSHNEVDKLNSSPCLETSENASNNEGADVSVIGVEAAS</sequence>
<reference evidence="1" key="1">
    <citation type="journal article" date="2014" name="Nat. Commun.">
        <title>The tobacco genome sequence and its comparison with those of tomato and potato.</title>
        <authorList>
            <person name="Sierro N."/>
            <person name="Battey J.N."/>
            <person name="Ouadi S."/>
            <person name="Bakaher N."/>
            <person name="Bovet L."/>
            <person name="Willig A."/>
            <person name="Goepfert S."/>
            <person name="Peitsch M.C."/>
            <person name="Ivanov N.V."/>
        </authorList>
    </citation>
    <scope>NUCLEOTIDE SEQUENCE [LARGE SCALE GENOMIC DNA]</scope>
</reference>
<evidence type="ECO:0000313" key="2">
    <source>
        <dbReference type="RefSeq" id="XP_075099896.1"/>
    </source>
</evidence>
<gene>
    <name evidence="2" type="primary">LOC107764009</name>
</gene>
<accession>A0AC58TRP8</accession>
<dbReference type="RefSeq" id="XP_075099896.1">
    <property type="nucleotide sequence ID" value="XM_075243795.1"/>
</dbReference>
<evidence type="ECO:0000313" key="1">
    <source>
        <dbReference type="Proteomes" id="UP000790787"/>
    </source>
</evidence>
<keyword evidence="1" id="KW-1185">Reference proteome</keyword>
<proteinExistence type="predicted"/>
<dbReference type="Proteomes" id="UP000790787">
    <property type="component" value="Chromosome 22"/>
</dbReference>